<dbReference type="InterPro" id="IPR002758">
    <property type="entry name" value="Cation_antiport_E"/>
</dbReference>
<dbReference type="Pfam" id="PF01899">
    <property type="entry name" value="MNHE"/>
    <property type="match status" value="1"/>
</dbReference>
<evidence type="ECO:0000256" key="5">
    <source>
        <dbReference type="ARBA" id="ARBA00022989"/>
    </source>
</evidence>
<evidence type="ECO:0000256" key="6">
    <source>
        <dbReference type="ARBA" id="ARBA00023136"/>
    </source>
</evidence>
<comment type="caution">
    <text evidence="8">The sequence shown here is derived from an EMBL/GenBank/DDBJ whole genome shotgun (WGS) entry which is preliminary data.</text>
</comment>
<proteinExistence type="inferred from homology"/>
<dbReference type="PANTHER" id="PTHR34584:SF1">
    <property type="entry name" value="NA(+)_H(+) ANTIPORTER SUBUNIT E1"/>
    <property type="match status" value="1"/>
</dbReference>
<sequence length="166" mass="18000">MGVPRVSVAWQRGVAYFGFWLLLLPSFSLADLTFGLLLAGAATWVSMRLLPVEAESLRVSKLLQLVPHFIYESLLAGVDVARRALDPKLPLNPGLVNCPVGFPPGFARNTFATIMSLLPGSVSVGEGADDKVLVYHCLDLTQPLVEQLYAEERLFAKALVVGKAHV</sequence>
<dbReference type="Proteomes" id="UP000675653">
    <property type="component" value="Unassembled WGS sequence"/>
</dbReference>
<name>A0ABS5GKW6_9GAMM</name>
<protein>
    <submittedName>
        <fullName evidence="8">Na+/H+ antiporter subunit E</fullName>
    </submittedName>
</protein>
<keyword evidence="9" id="KW-1185">Reference proteome</keyword>
<dbReference type="EMBL" id="JAGRZL010000002">
    <property type="protein sequence ID" value="MBR7627554.1"/>
    <property type="molecule type" value="Genomic_DNA"/>
</dbReference>
<comment type="subcellular location">
    <subcellularLocation>
        <location evidence="1">Cell membrane</location>
        <topology evidence="1">Multi-pass membrane protein</topology>
    </subcellularLocation>
</comment>
<dbReference type="PANTHER" id="PTHR34584">
    <property type="entry name" value="NA(+)/H(+) ANTIPORTER SUBUNIT E1"/>
    <property type="match status" value="1"/>
</dbReference>
<keyword evidence="4 7" id="KW-0812">Transmembrane</keyword>
<keyword evidence="5 7" id="KW-1133">Transmembrane helix</keyword>
<evidence type="ECO:0000256" key="7">
    <source>
        <dbReference type="SAM" id="Phobius"/>
    </source>
</evidence>
<keyword evidence="3" id="KW-1003">Cell membrane</keyword>
<evidence type="ECO:0000256" key="1">
    <source>
        <dbReference type="ARBA" id="ARBA00004651"/>
    </source>
</evidence>
<comment type="similarity">
    <text evidence="2">Belongs to the CPA3 antiporters (TC 2.A.63) subunit E family.</text>
</comment>
<organism evidence="8 9">
    <name type="scientific">Aeromonas popoffii</name>
    <dbReference type="NCBI Taxonomy" id="70856"/>
    <lineage>
        <taxon>Bacteria</taxon>
        <taxon>Pseudomonadati</taxon>
        <taxon>Pseudomonadota</taxon>
        <taxon>Gammaproteobacteria</taxon>
        <taxon>Aeromonadales</taxon>
        <taxon>Aeromonadaceae</taxon>
        <taxon>Aeromonas</taxon>
    </lineage>
</organism>
<evidence type="ECO:0000256" key="3">
    <source>
        <dbReference type="ARBA" id="ARBA00022475"/>
    </source>
</evidence>
<evidence type="ECO:0000313" key="9">
    <source>
        <dbReference type="Proteomes" id="UP000675653"/>
    </source>
</evidence>
<dbReference type="RefSeq" id="WP_212512393.1">
    <property type="nucleotide sequence ID" value="NZ_CAWQDX010000041.1"/>
</dbReference>
<gene>
    <name evidence="8" type="ORF">KAT72_00505</name>
</gene>
<evidence type="ECO:0000256" key="4">
    <source>
        <dbReference type="ARBA" id="ARBA00022692"/>
    </source>
</evidence>
<evidence type="ECO:0000313" key="8">
    <source>
        <dbReference type="EMBL" id="MBR7627554.1"/>
    </source>
</evidence>
<reference evidence="8 9" key="1">
    <citation type="submission" date="2021-04" db="EMBL/GenBank/DDBJ databases">
        <title>Draft Genome of Aeromonas popoffii ID682, isolated from a natural water source in Idaho.</title>
        <authorList>
            <person name="Testerman T."/>
            <person name="Graf J."/>
        </authorList>
    </citation>
    <scope>NUCLEOTIDE SEQUENCE [LARGE SCALE GENOMIC DNA]</scope>
    <source>
        <strain evidence="8 9">ID682</strain>
    </source>
</reference>
<keyword evidence="6 7" id="KW-0472">Membrane</keyword>
<evidence type="ECO:0000256" key="2">
    <source>
        <dbReference type="ARBA" id="ARBA00006228"/>
    </source>
</evidence>
<accession>A0ABS5GKW6</accession>
<feature type="transmembrane region" description="Helical" evidence="7">
    <location>
        <begin position="14"/>
        <end position="39"/>
    </location>
</feature>